<dbReference type="InterPro" id="IPR020846">
    <property type="entry name" value="MFS_dom"/>
</dbReference>
<feature type="region of interest" description="Disordered" evidence="5">
    <location>
        <begin position="32"/>
        <end position="51"/>
    </location>
</feature>
<proteinExistence type="predicted"/>
<evidence type="ECO:0000256" key="2">
    <source>
        <dbReference type="ARBA" id="ARBA00022692"/>
    </source>
</evidence>
<dbReference type="Proteomes" id="UP000076580">
    <property type="component" value="Chromosome 01"/>
</dbReference>
<feature type="transmembrane region" description="Helical" evidence="6">
    <location>
        <begin position="275"/>
        <end position="292"/>
    </location>
</feature>
<evidence type="ECO:0000256" key="5">
    <source>
        <dbReference type="SAM" id="MobiDB-lite"/>
    </source>
</evidence>
<keyword evidence="3 6" id="KW-1133">Transmembrane helix</keyword>
<feature type="domain" description="Major facilitator superfamily (MFS) profile" evidence="7">
    <location>
        <begin position="150"/>
        <end position="765"/>
    </location>
</feature>
<feature type="transmembrane region" description="Helical" evidence="6">
    <location>
        <begin position="647"/>
        <end position="667"/>
    </location>
</feature>
<reference evidence="8 9" key="1">
    <citation type="journal article" date="2016" name="Sci. Rep.">
        <title>Insights into Adaptations to a Near-Obligate Nematode Endoparasitic Lifestyle from the Finished Genome of Drechmeria coniospora.</title>
        <authorList>
            <person name="Zhang L."/>
            <person name="Zhou Z."/>
            <person name="Guo Q."/>
            <person name="Fokkens L."/>
            <person name="Miskei M."/>
            <person name="Pocsi I."/>
            <person name="Zhang W."/>
            <person name="Chen M."/>
            <person name="Wang L."/>
            <person name="Sun Y."/>
            <person name="Donzelli B.G."/>
            <person name="Gibson D.M."/>
            <person name="Nelson D.R."/>
            <person name="Luo J.G."/>
            <person name="Rep M."/>
            <person name="Liu H."/>
            <person name="Yang S."/>
            <person name="Wang J."/>
            <person name="Krasnoff S.B."/>
            <person name="Xu Y."/>
            <person name="Molnar I."/>
            <person name="Lin M."/>
        </authorList>
    </citation>
    <scope>NUCLEOTIDE SEQUENCE [LARGE SCALE GENOMIC DNA]</scope>
    <source>
        <strain evidence="8 9">ARSEF 6962</strain>
    </source>
</reference>
<comment type="caution">
    <text evidence="8">The sequence shown here is derived from an EMBL/GenBank/DDBJ whole genome shotgun (WGS) entry which is preliminary data.</text>
</comment>
<feature type="transmembrane region" description="Helical" evidence="6">
    <location>
        <begin position="192"/>
        <end position="211"/>
    </location>
</feature>
<feature type="region of interest" description="Disordered" evidence="5">
    <location>
        <begin position="423"/>
        <end position="449"/>
    </location>
</feature>
<keyword evidence="4 6" id="KW-0472">Membrane</keyword>
<feature type="transmembrane region" description="Helical" evidence="6">
    <location>
        <begin position="742"/>
        <end position="763"/>
    </location>
</feature>
<dbReference type="GeneID" id="63713548"/>
<dbReference type="AlphaFoldDB" id="A0A151GRT8"/>
<name>A0A151GRT8_DRECN</name>
<dbReference type="PANTHER" id="PTHR23502">
    <property type="entry name" value="MAJOR FACILITATOR SUPERFAMILY"/>
    <property type="match status" value="1"/>
</dbReference>
<evidence type="ECO:0000256" key="4">
    <source>
        <dbReference type="ARBA" id="ARBA00023136"/>
    </source>
</evidence>
<dbReference type="PANTHER" id="PTHR23502:SF4">
    <property type="entry name" value="MAJOR FACILITATOR SUPERFAMILY (MFS) PROFILE DOMAIN-CONTAINING PROTEIN-RELATED"/>
    <property type="match status" value="1"/>
</dbReference>
<evidence type="ECO:0000259" key="7">
    <source>
        <dbReference type="PROSITE" id="PS50850"/>
    </source>
</evidence>
<protein>
    <submittedName>
        <fullName evidence="8">MFS transporter</fullName>
    </submittedName>
</protein>
<dbReference type="GO" id="GO:0022857">
    <property type="term" value="F:transmembrane transporter activity"/>
    <property type="evidence" value="ECO:0007669"/>
    <property type="project" value="InterPro"/>
</dbReference>
<feature type="transmembrane region" description="Helical" evidence="6">
    <location>
        <begin position="216"/>
        <end position="233"/>
    </location>
</feature>
<sequence>MPLSASSMESLKESSTRPRGIIARLFGTDFKRHASTRASNQTSNGRLAPSPKRAMGILNVKETVDVPGSVRLVATKSNHSPAFRGADARTSPHSSAPQASFPLDLPASSAVPDTIEGMKKTSDGSIILEPQPEESVNDPLNWPAWRRDVALLSLGFYCIICGGITPLLSAGFPNLTQEHSISLEAFSLTTGLYMMGLAIGSVLASPTAILFGKRPVYLASAAIFIGTCLWAALSSSFASLMAARVFQGMAVSPIECLPPSTIVDMFFLHERAYRIGIYNMLLLGGLNLLPLLSSVVIDVYGWRWVFWIVAMLVFLAFVLLFFFVPESYWERKSTRELSMAPFFLRPLPSCFFAPRVAMTSTARRGCDVGPIPPLSGRLASVATIDQDEGGDHDIHARCHSVTSPPARPLSADRATIAGIQAMGEPWTGPPATGSEAPEEDLQDSRVWPTSSNPGINIRVLELLSRSAPDVPPTPRLHSFSSPYYQTILERNSDADYFTVEPTRDSGKLLSFLHNEPASTNSYTQALRQRPAQTLVQRLKPYHGRLRNDKWLKVMIRPVILLAYPAVLWSSAVYASSVGWLIVISETMTVLYRDPAMYDLTGLQTGLVYFLPLLGGILGTGAAGKLSDWTVRVMSRRNGGLYEPEFRLVMVIPVLVTKTLGLAGFGWSSQELESWIVPSIFFGILSFGCAMGATTAMTFCLDSYHQYAAEALVALNLSKNMLHGLIFGLLVSRWLAADGSKTVYMWLSIIQLIVLLTAVPLYMYGKRARMWTNELESERRLDFYDTAQRIPGRKRMGYCSDMGDVVGFQGLERVLRLWGADDGDAVSRFNVCK</sequence>
<dbReference type="InParanoid" id="A0A151GRT8"/>
<evidence type="ECO:0000256" key="3">
    <source>
        <dbReference type="ARBA" id="ARBA00022989"/>
    </source>
</evidence>
<evidence type="ECO:0000256" key="1">
    <source>
        <dbReference type="ARBA" id="ARBA00004141"/>
    </source>
</evidence>
<evidence type="ECO:0000313" key="9">
    <source>
        <dbReference type="Proteomes" id="UP000076580"/>
    </source>
</evidence>
<feature type="transmembrane region" description="Helical" evidence="6">
    <location>
        <begin position="149"/>
        <end position="172"/>
    </location>
</feature>
<keyword evidence="9" id="KW-1185">Reference proteome</keyword>
<evidence type="ECO:0000313" key="8">
    <source>
        <dbReference type="EMBL" id="KYK59771.1"/>
    </source>
</evidence>
<dbReference type="Gene3D" id="1.20.1250.20">
    <property type="entry name" value="MFS general substrate transporter like domains"/>
    <property type="match status" value="1"/>
</dbReference>
<feature type="region of interest" description="Disordered" evidence="5">
    <location>
        <begin position="77"/>
        <end position="103"/>
    </location>
</feature>
<dbReference type="InterPro" id="IPR011701">
    <property type="entry name" value="MFS"/>
</dbReference>
<dbReference type="GO" id="GO:0005886">
    <property type="term" value="C:plasma membrane"/>
    <property type="evidence" value="ECO:0007669"/>
    <property type="project" value="TreeGrafter"/>
</dbReference>
<dbReference type="FunFam" id="1.20.1250.20:FF:000396">
    <property type="entry name" value="MFS general substrate transporter"/>
    <property type="match status" value="1"/>
</dbReference>
<feature type="transmembrane region" description="Helical" evidence="6">
    <location>
        <begin position="602"/>
        <end position="626"/>
    </location>
</feature>
<comment type="subcellular location">
    <subcellularLocation>
        <location evidence="1">Membrane</location>
        <topology evidence="1">Multi-pass membrane protein</topology>
    </subcellularLocation>
</comment>
<accession>A0A151GRT8</accession>
<dbReference type="InterPro" id="IPR036259">
    <property type="entry name" value="MFS_trans_sf"/>
</dbReference>
<feature type="transmembrane region" description="Helical" evidence="6">
    <location>
        <begin position="304"/>
        <end position="324"/>
    </location>
</feature>
<evidence type="ECO:0000256" key="6">
    <source>
        <dbReference type="SAM" id="Phobius"/>
    </source>
</evidence>
<keyword evidence="2 6" id="KW-0812">Transmembrane</keyword>
<dbReference type="STRING" id="98403.A0A151GRT8"/>
<organism evidence="8 9">
    <name type="scientific">Drechmeria coniospora</name>
    <name type="common">Nematophagous fungus</name>
    <name type="synonym">Meria coniospora</name>
    <dbReference type="NCBI Taxonomy" id="98403"/>
    <lineage>
        <taxon>Eukaryota</taxon>
        <taxon>Fungi</taxon>
        <taxon>Dikarya</taxon>
        <taxon>Ascomycota</taxon>
        <taxon>Pezizomycotina</taxon>
        <taxon>Sordariomycetes</taxon>
        <taxon>Hypocreomycetidae</taxon>
        <taxon>Hypocreales</taxon>
        <taxon>Ophiocordycipitaceae</taxon>
        <taxon>Drechmeria</taxon>
    </lineage>
</organism>
<feature type="transmembrane region" description="Helical" evidence="6">
    <location>
        <begin position="679"/>
        <end position="700"/>
    </location>
</feature>
<feature type="transmembrane region" description="Helical" evidence="6">
    <location>
        <begin position="720"/>
        <end position="736"/>
    </location>
</feature>
<feature type="transmembrane region" description="Helical" evidence="6">
    <location>
        <begin position="558"/>
        <end position="582"/>
    </location>
</feature>
<dbReference type="PROSITE" id="PS50850">
    <property type="entry name" value="MFS"/>
    <property type="match status" value="1"/>
</dbReference>
<dbReference type="EMBL" id="LAYC01000001">
    <property type="protein sequence ID" value="KYK59771.1"/>
    <property type="molecule type" value="Genomic_DNA"/>
</dbReference>
<feature type="compositionally biased region" description="Polar residues" evidence="5">
    <location>
        <begin position="36"/>
        <end position="45"/>
    </location>
</feature>
<dbReference type="SUPFAM" id="SSF103473">
    <property type="entry name" value="MFS general substrate transporter"/>
    <property type="match status" value="1"/>
</dbReference>
<dbReference type="Gene3D" id="1.20.1720.10">
    <property type="entry name" value="Multidrug resistance protein D"/>
    <property type="match status" value="1"/>
</dbReference>
<dbReference type="RefSeq" id="XP_040659123.1">
    <property type="nucleotide sequence ID" value="XM_040798240.1"/>
</dbReference>
<gene>
    <name evidence="8" type="ORF">DCS_00905</name>
</gene>
<dbReference type="Pfam" id="PF07690">
    <property type="entry name" value="MFS_1"/>
    <property type="match status" value="1"/>
</dbReference>